<reference evidence="2 3" key="1">
    <citation type="submission" date="2019-10" db="EMBL/GenBank/DDBJ databases">
        <title>Cognatihalovulum marinum gen. nov. sp. nov., a new member of the family Rhodobacteraceae isolated from deep seawater of the Northwest Indian Ocean.</title>
        <authorList>
            <person name="Ruan C."/>
            <person name="Wang J."/>
            <person name="Zheng X."/>
            <person name="Song L."/>
            <person name="Zhu Y."/>
            <person name="Huang Y."/>
            <person name="Lu Z."/>
            <person name="Du W."/>
            <person name="Huang L."/>
            <person name="Dai X."/>
        </authorList>
    </citation>
    <scope>NUCLEOTIDE SEQUENCE [LARGE SCALE GENOMIC DNA]</scope>
    <source>
        <strain evidence="2 3">2CG4</strain>
    </source>
</reference>
<protein>
    <submittedName>
        <fullName evidence="2">Uncharacterized protein</fullName>
    </submittedName>
</protein>
<evidence type="ECO:0000313" key="3">
    <source>
        <dbReference type="Proteomes" id="UP000474957"/>
    </source>
</evidence>
<comment type="caution">
    <text evidence="2">The sequence shown here is derived from an EMBL/GenBank/DDBJ whole genome shotgun (WGS) entry which is preliminary data.</text>
</comment>
<dbReference type="EMBL" id="WIND01000001">
    <property type="protein sequence ID" value="MSU88560.1"/>
    <property type="molecule type" value="Genomic_DNA"/>
</dbReference>
<accession>A0A6L5YX80</accession>
<dbReference type="AlphaFoldDB" id="A0A6L5YX80"/>
<keyword evidence="1" id="KW-0732">Signal</keyword>
<dbReference type="Proteomes" id="UP000474957">
    <property type="component" value="Unassembled WGS sequence"/>
</dbReference>
<dbReference type="RefSeq" id="WP_154444634.1">
    <property type="nucleotide sequence ID" value="NZ_WIND01000001.1"/>
</dbReference>
<keyword evidence="3" id="KW-1185">Reference proteome</keyword>
<sequence length="130" mass="13964">MARAGRRLRSCLAAPAIVLAWAAAGAPALAVDPDTVERFVRLSDRFHAQLEGSSPVAGLSAPQRRSRAVCILTRFEEGFGAAGVLQLLDLMSVLSKGAQFDDPTIIAFNERFGADYRMIQGECTRQARGS</sequence>
<gene>
    <name evidence="2" type="ORF">GE300_02865</name>
</gene>
<feature type="signal peptide" evidence="1">
    <location>
        <begin position="1"/>
        <end position="30"/>
    </location>
</feature>
<organism evidence="2 3">
    <name type="scientific">Halovulum marinum</name>
    <dbReference type="NCBI Taxonomy" id="2662447"/>
    <lineage>
        <taxon>Bacteria</taxon>
        <taxon>Pseudomonadati</taxon>
        <taxon>Pseudomonadota</taxon>
        <taxon>Alphaproteobacteria</taxon>
        <taxon>Rhodobacterales</taxon>
        <taxon>Paracoccaceae</taxon>
        <taxon>Halovulum</taxon>
    </lineage>
</organism>
<evidence type="ECO:0000256" key="1">
    <source>
        <dbReference type="SAM" id="SignalP"/>
    </source>
</evidence>
<feature type="chain" id="PRO_5026888741" evidence="1">
    <location>
        <begin position="31"/>
        <end position="130"/>
    </location>
</feature>
<proteinExistence type="predicted"/>
<evidence type="ECO:0000313" key="2">
    <source>
        <dbReference type="EMBL" id="MSU88560.1"/>
    </source>
</evidence>
<name>A0A6L5YX80_9RHOB</name>